<name>A0A9N9EQ07_9GLOM</name>
<comment type="caution">
    <text evidence="2">The sequence shown here is derived from an EMBL/GenBank/DDBJ whole genome shotgun (WGS) entry which is preliminary data.</text>
</comment>
<proteinExistence type="predicted"/>
<dbReference type="AlphaFoldDB" id="A0A9N9EQ07"/>
<evidence type="ECO:0000313" key="3">
    <source>
        <dbReference type="Proteomes" id="UP000789405"/>
    </source>
</evidence>
<gene>
    <name evidence="2" type="ORF">DERYTH_LOCUS11998</name>
</gene>
<evidence type="ECO:0000256" key="1">
    <source>
        <dbReference type="SAM" id="MobiDB-lite"/>
    </source>
</evidence>
<dbReference type="EMBL" id="CAJVPY010007692">
    <property type="protein sequence ID" value="CAG8684277.1"/>
    <property type="molecule type" value="Genomic_DNA"/>
</dbReference>
<dbReference type="Proteomes" id="UP000789405">
    <property type="component" value="Unassembled WGS sequence"/>
</dbReference>
<keyword evidence="3" id="KW-1185">Reference proteome</keyword>
<organism evidence="2 3">
    <name type="scientific">Dentiscutata erythropus</name>
    <dbReference type="NCBI Taxonomy" id="1348616"/>
    <lineage>
        <taxon>Eukaryota</taxon>
        <taxon>Fungi</taxon>
        <taxon>Fungi incertae sedis</taxon>
        <taxon>Mucoromycota</taxon>
        <taxon>Glomeromycotina</taxon>
        <taxon>Glomeromycetes</taxon>
        <taxon>Diversisporales</taxon>
        <taxon>Gigasporaceae</taxon>
        <taxon>Dentiscutata</taxon>
    </lineage>
</organism>
<reference evidence="2" key="1">
    <citation type="submission" date="2021-06" db="EMBL/GenBank/DDBJ databases">
        <authorList>
            <person name="Kallberg Y."/>
            <person name="Tangrot J."/>
            <person name="Rosling A."/>
        </authorList>
    </citation>
    <scope>NUCLEOTIDE SEQUENCE</scope>
    <source>
        <strain evidence="2">MA453B</strain>
    </source>
</reference>
<feature type="region of interest" description="Disordered" evidence="1">
    <location>
        <begin position="1"/>
        <end position="31"/>
    </location>
</feature>
<feature type="compositionally biased region" description="Basic and acidic residues" evidence="1">
    <location>
        <begin position="9"/>
        <end position="21"/>
    </location>
</feature>
<sequence>MPLQSLSGLDEKEIPKKEEKNQSSPSSPKILLDNKKNIQMQKIPKDKITIIIPESLILDENWLPFQTIDDNNRASFYKKLCLRPQNLVI</sequence>
<protein>
    <submittedName>
        <fullName evidence="2">28864_t:CDS:1</fullName>
    </submittedName>
</protein>
<accession>A0A9N9EQ07</accession>
<evidence type="ECO:0000313" key="2">
    <source>
        <dbReference type="EMBL" id="CAG8684277.1"/>
    </source>
</evidence>